<keyword evidence="2" id="KW-1185">Reference proteome</keyword>
<proteinExistence type="predicted"/>
<dbReference type="EMBL" id="JABBWD010000079">
    <property type="protein sequence ID" value="KAG1768451.1"/>
    <property type="molecule type" value="Genomic_DNA"/>
</dbReference>
<sequence>MSSSSVSNLSSLAYNFERSLRESISNNIPERSDHLSKIICAGHDIEKQIYILSLDGIDRNDDEHDRLFMMYSIDTVHLNYLAAKSRVRQYTQYIVLLKRSEEAWAQQLQEVGNAVMRQNFYRVGIEAEDDEEVLLECTADTVLASYIAAQHRVRQYTQFLTILKGEENAWAQSVRRASAVMPDYNPARSQ</sequence>
<dbReference type="OrthoDB" id="2623625at2759"/>
<accession>A0A9P6ZK37</accession>
<comment type="caution">
    <text evidence="1">The sequence shown here is derived from an EMBL/GenBank/DDBJ whole genome shotgun (WGS) entry which is preliminary data.</text>
</comment>
<dbReference type="AlphaFoldDB" id="A0A9P6ZK37"/>
<gene>
    <name evidence="1" type="ORF">EV702DRAFT_720788</name>
</gene>
<protein>
    <submittedName>
        <fullName evidence="1">Uncharacterized protein</fullName>
    </submittedName>
</protein>
<evidence type="ECO:0000313" key="2">
    <source>
        <dbReference type="Proteomes" id="UP000714275"/>
    </source>
</evidence>
<reference evidence="1" key="1">
    <citation type="journal article" date="2020" name="New Phytol.">
        <title>Comparative genomics reveals dynamic genome evolution in host specialist ectomycorrhizal fungi.</title>
        <authorList>
            <person name="Lofgren L.A."/>
            <person name="Nguyen N.H."/>
            <person name="Vilgalys R."/>
            <person name="Ruytinx J."/>
            <person name="Liao H.L."/>
            <person name="Branco S."/>
            <person name="Kuo A."/>
            <person name="LaButti K."/>
            <person name="Lipzen A."/>
            <person name="Andreopoulos W."/>
            <person name="Pangilinan J."/>
            <person name="Riley R."/>
            <person name="Hundley H."/>
            <person name="Na H."/>
            <person name="Barry K."/>
            <person name="Grigoriev I.V."/>
            <person name="Stajich J.E."/>
            <person name="Kennedy P.G."/>
        </authorList>
    </citation>
    <scope>NUCLEOTIDE SEQUENCE</scope>
    <source>
        <strain evidence="1">DOB743</strain>
    </source>
</reference>
<name>A0A9P6ZK37_9AGAM</name>
<evidence type="ECO:0000313" key="1">
    <source>
        <dbReference type="EMBL" id="KAG1768451.1"/>
    </source>
</evidence>
<organism evidence="1 2">
    <name type="scientific">Suillus placidus</name>
    <dbReference type="NCBI Taxonomy" id="48579"/>
    <lineage>
        <taxon>Eukaryota</taxon>
        <taxon>Fungi</taxon>
        <taxon>Dikarya</taxon>
        <taxon>Basidiomycota</taxon>
        <taxon>Agaricomycotina</taxon>
        <taxon>Agaricomycetes</taxon>
        <taxon>Agaricomycetidae</taxon>
        <taxon>Boletales</taxon>
        <taxon>Suillineae</taxon>
        <taxon>Suillaceae</taxon>
        <taxon>Suillus</taxon>
    </lineage>
</organism>
<dbReference type="Proteomes" id="UP000714275">
    <property type="component" value="Unassembled WGS sequence"/>
</dbReference>